<evidence type="ECO:0000313" key="4">
    <source>
        <dbReference type="Proteomes" id="UP000006051"/>
    </source>
</evidence>
<dbReference type="InterPro" id="IPR024311">
    <property type="entry name" value="Lipocalin-like"/>
</dbReference>
<sequence>MKKIVLLSGLLGLSFLFTSCKNDDDNTKTNLYNGKLLGKWHLVEKKIINTSNNKANTFDFREENECAKKDYIAFNQKNQYFHESFTEGENDTCIPLNNEIEYYNFTENGEHLTINGLQFPDYLVSFPDSKTLVLKGKTQDRDQDGKEETLINTYIKIE</sequence>
<name>I4A2R3_ORNRL</name>
<dbReference type="PROSITE" id="PS51257">
    <property type="entry name" value="PROKAR_LIPOPROTEIN"/>
    <property type="match status" value="1"/>
</dbReference>
<dbReference type="Proteomes" id="UP000006051">
    <property type="component" value="Chromosome"/>
</dbReference>
<gene>
    <name evidence="3" type="ordered locus">Ornrh_2115</name>
</gene>
<dbReference type="AlphaFoldDB" id="I4A2R3"/>
<dbReference type="EMBL" id="CP003283">
    <property type="protein sequence ID" value="AFL98247.1"/>
    <property type="molecule type" value="Genomic_DNA"/>
</dbReference>
<dbReference type="GeneID" id="71570198"/>
<keyword evidence="1" id="KW-0732">Signal</keyword>
<feature type="domain" description="Lipocalin-like" evidence="2">
    <location>
        <begin position="36"/>
        <end position="115"/>
    </location>
</feature>
<feature type="signal peptide" evidence="1">
    <location>
        <begin position="1"/>
        <end position="22"/>
    </location>
</feature>
<reference evidence="3 4" key="1">
    <citation type="submission" date="2012-06" db="EMBL/GenBank/DDBJ databases">
        <title>The complete genome of Ornithobacterium rhinotracheale DSM 15997.</title>
        <authorList>
            <consortium name="US DOE Joint Genome Institute (JGI-PGF)"/>
            <person name="Lucas S."/>
            <person name="Copeland A."/>
            <person name="Lapidus A."/>
            <person name="Goodwin L."/>
            <person name="Pitluck S."/>
            <person name="Peters L."/>
            <person name="Mikhailova N."/>
            <person name="Teshima H."/>
            <person name="Kyrpides N."/>
            <person name="Mavromatis K."/>
            <person name="Pagani I."/>
            <person name="Ivanova N."/>
            <person name="Ovchinnikova G."/>
            <person name="Zeytun A."/>
            <person name="Detter J.C."/>
            <person name="Han C."/>
            <person name="Land M."/>
            <person name="Hauser L."/>
            <person name="Markowitz V."/>
            <person name="Cheng J.-F."/>
            <person name="Hugenholtz P."/>
            <person name="Woyke T."/>
            <person name="Wu D."/>
            <person name="Lang E."/>
            <person name="Kopitz M."/>
            <person name="Brambilla E."/>
            <person name="Klenk H.-P."/>
            <person name="Eisen J.A."/>
        </authorList>
    </citation>
    <scope>NUCLEOTIDE SEQUENCE [LARGE SCALE GENOMIC DNA]</scope>
    <source>
        <strain evidence="4">ATCC 51463 / DSM 15997 / CCUG 23171 / LMG 9086</strain>
    </source>
</reference>
<feature type="chain" id="PRO_5003685298" description="Lipocalin-like domain-containing protein" evidence="1">
    <location>
        <begin position="23"/>
        <end position="158"/>
    </location>
</feature>
<dbReference type="RefSeq" id="WP_014791766.1">
    <property type="nucleotide sequence ID" value="NC_018016.1"/>
</dbReference>
<evidence type="ECO:0000259" key="2">
    <source>
        <dbReference type="Pfam" id="PF13648"/>
    </source>
</evidence>
<evidence type="ECO:0000313" key="3">
    <source>
        <dbReference type="EMBL" id="AFL98247.1"/>
    </source>
</evidence>
<organism evidence="3 4">
    <name type="scientific">Ornithobacterium rhinotracheale (strain ATCC 51463 / DSM 15997 / CCUG 23171 / CIP 104009 / LMG 9086)</name>
    <dbReference type="NCBI Taxonomy" id="867902"/>
    <lineage>
        <taxon>Bacteria</taxon>
        <taxon>Pseudomonadati</taxon>
        <taxon>Bacteroidota</taxon>
        <taxon>Flavobacteriia</taxon>
        <taxon>Flavobacteriales</taxon>
        <taxon>Weeksellaceae</taxon>
        <taxon>Ornithobacterium</taxon>
    </lineage>
</organism>
<dbReference type="KEGG" id="orh:Ornrh_2115"/>
<dbReference type="STRING" id="867902.Ornrh_2115"/>
<protein>
    <recommendedName>
        <fullName evidence="2">Lipocalin-like domain-containing protein</fullName>
    </recommendedName>
</protein>
<dbReference type="GeneID" id="97258707"/>
<keyword evidence="4" id="KW-1185">Reference proteome</keyword>
<proteinExistence type="predicted"/>
<accession>I4A2R3</accession>
<evidence type="ECO:0000256" key="1">
    <source>
        <dbReference type="SAM" id="SignalP"/>
    </source>
</evidence>
<dbReference type="Pfam" id="PF13648">
    <property type="entry name" value="Lipocalin_4"/>
    <property type="match status" value="1"/>
</dbReference>
<dbReference type="HOGENOM" id="CLU_1667633_0_0_10"/>